<evidence type="ECO:0000256" key="2">
    <source>
        <dbReference type="SAM" id="MobiDB-lite"/>
    </source>
</evidence>
<feature type="region of interest" description="Disordered" evidence="2">
    <location>
        <begin position="303"/>
        <end position="334"/>
    </location>
</feature>
<dbReference type="RefSeq" id="WP_095540469.1">
    <property type="nucleotide sequence ID" value="NZ_NSJB01000011.1"/>
</dbReference>
<evidence type="ECO:0000313" key="4">
    <source>
        <dbReference type="Proteomes" id="UP000218054"/>
    </source>
</evidence>
<comment type="caution">
    <text evidence="3">The sequence shown here is derived from an EMBL/GenBank/DDBJ whole genome shotgun (WGS) entry which is preliminary data.</text>
</comment>
<feature type="compositionally biased region" description="Low complexity" evidence="2">
    <location>
        <begin position="395"/>
        <end position="406"/>
    </location>
</feature>
<dbReference type="InterPro" id="IPR011990">
    <property type="entry name" value="TPR-like_helical_dom_sf"/>
</dbReference>
<sequence>MVSTFVPPPIEAADAEQRALLERKLHAVQALCAQAPQNAELHWQRACLLQQLGRLEALREALQATLKHRPDHVQAALLQVRVGQRGDRLDIDTSALDAAEAAALQERQQELDRHVARRNEALLRRLRALEPDNADVLALLAQTLAQQPAPPAEKLREAQLLLERAIALAPDRIDLLKQRAHRLRQLALLEPAQAAQLPPEQVVRTSHGHYYERAGLEHACADWQRCLALSEQPSIATRVGMCLHELGQFEQAVATYERVLALMDPRHPGYAHVQKLLRRSQEGGCGGSSEACSCEGMSTALADSLDEGPHSQAQQAQPAPAAAQASAAQAELAEDTNAAHYASTATSTANAAGAVSAPAQPQPDAPQQTVVQHVQLPSAEKGKKRRSSLRRKQTAPASQGAASAEAGDARTQQAISIAQLFLNEAYKGACGLRTVQAGDYPAGQRRLIDKIGAALSAAGLRHLADAEANGLSKLLGQRTLVRIYTDARGETGVAAFVVKPQWPGLLGFALQALRGQWKTQAMLTCETLLESGSVIITQWESPSPFQYEPPVYLERLPARTPVQQVLQRHQQKIAAHMLMHPEDAIVCAQDLPAVEARWQRSQHIRRTQRKAVGYATQAELRQVLGPKHYLSMAASVRLQLQRLARDYEAGWDSAPQTQL</sequence>
<dbReference type="Pfam" id="PF13181">
    <property type="entry name" value="TPR_8"/>
    <property type="match status" value="1"/>
</dbReference>
<feature type="repeat" description="TPR" evidence="1">
    <location>
        <begin position="233"/>
        <end position="266"/>
    </location>
</feature>
<keyword evidence="1" id="KW-0802">TPR repeat</keyword>
<proteinExistence type="predicted"/>
<accession>A0A2A2AF94</accession>
<dbReference type="InterPro" id="IPR019734">
    <property type="entry name" value="TPR_rpt"/>
</dbReference>
<evidence type="ECO:0000256" key="1">
    <source>
        <dbReference type="PROSITE-ProRule" id="PRU00339"/>
    </source>
</evidence>
<dbReference type="AlphaFoldDB" id="A0A2A2AF94"/>
<organism evidence="3 4">
    <name type="scientific">Vandammella animalimorsus</name>
    <dbReference type="NCBI Taxonomy" id="2029117"/>
    <lineage>
        <taxon>Bacteria</taxon>
        <taxon>Pseudomonadati</taxon>
        <taxon>Pseudomonadota</taxon>
        <taxon>Betaproteobacteria</taxon>
        <taxon>Burkholderiales</taxon>
        <taxon>Comamonadaceae</taxon>
        <taxon>Vandammella</taxon>
    </lineage>
</organism>
<keyword evidence="4" id="KW-1185">Reference proteome</keyword>
<reference evidence="3 4" key="1">
    <citation type="submission" date="2017-08" db="EMBL/GenBank/DDBJ databases">
        <title>WGS of Clinical strains of the CDC Group NO-1 linked to zoonotic infections in humans.</title>
        <authorList>
            <person name="Bernier A.-M."/>
            <person name="Bernard K."/>
        </authorList>
    </citation>
    <scope>NUCLEOTIDE SEQUENCE [LARGE SCALE GENOMIC DNA]</scope>
    <source>
        <strain evidence="3 4">NML00-0135</strain>
    </source>
</reference>
<feature type="region of interest" description="Disordered" evidence="2">
    <location>
        <begin position="376"/>
        <end position="408"/>
    </location>
</feature>
<feature type="compositionally biased region" description="Basic residues" evidence="2">
    <location>
        <begin position="382"/>
        <end position="393"/>
    </location>
</feature>
<protein>
    <submittedName>
        <fullName evidence="3">Uncharacterized protein</fullName>
    </submittedName>
</protein>
<dbReference type="EMBL" id="NSJB01000011">
    <property type="protein sequence ID" value="PAT36404.1"/>
    <property type="molecule type" value="Genomic_DNA"/>
</dbReference>
<gene>
    <name evidence="3" type="ORF">CK625_11510</name>
</gene>
<feature type="region of interest" description="Disordered" evidence="2">
    <location>
        <begin position="352"/>
        <end position="371"/>
    </location>
</feature>
<feature type="compositionally biased region" description="Low complexity" evidence="2">
    <location>
        <begin position="311"/>
        <end position="330"/>
    </location>
</feature>
<dbReference type="Gene3D" id="1.25.40.10">
    <property type="entry name" value="Tetratricopeptide repeat domain"/>
    <property type="match status" value="2"/>
</dbReference>
<name>A0A2A2AF94_9BURK</name>
<dbReference type="Proteomes" id="UP000218054">
    <property type="component" value="Unassembled WGS sequence"/>
</dbReference>
<evidence type="ECO:0000313" key="3">
    <source>
        <dbReference type="EMBL" id="PAT36404.1"/>
    </source>
</evidence>
<dbReference type="SUPFAM" id="SSF48452">
    <property type="entry name" value="TPR-like"/>
    <property type="match status" value="1"/>
</dbReference>
<dbReference type="PROSITE" id="PS50005">
    <property type="entry name" value="TPR"/>
    <property type="match status" value="1"/>
</dbReference>